<sequence length="190" mass="19981">MDSAAHLTQKLLAERARNRQQHQQQQQDPPPPYSESDNDADPDSDDEEDEEEGEDYESPMKLVINATNTIKGSNNLVPTNNPSPLADASKFSTLLLHAIKQIDAANAADSTKPNRGLKVDLTINCGITVIGDRNVVGNVGLKPKGASAGSASASASTAVVAGAKRKAEDGVPSEAEPAVKKVSMGEDDHA</sequence>
<gene>
    <name evidence="2" type="ORF">LECACI_7A009762</name>
</gene>
<dbReference type="EMBL" id="CAVMBE010000126">
    <property type="protein sequence ID" value="CAK4034604.1"/>
    <property type="molecule type" value="Genomic_DNA"/>
</dbReference>
<feature type="compositionally biased region" description="Low complexity" evidence="1">
    <location>
        <begin position="145"/>
        <end position="162"/>
    </location>
</feature>
<comment type="caution">
    <text evidence="2">The sequence shown here is derived from an EMBL/GenBank/DDBJ whole genome shotgun (WGS) entry which is preliminary data.</text>
</comment>
<feature type="region of interest" description="Disordered" evidence="1">
    <location>
        <begin position="1"/>
        <end position="60"/>
    </location>
</feature>
<accession>A0AAI8Z8S4</accession>
<evidence type="ECO:0000256" key="1">
    <source>
        <dbReference type="SAM" id="MobiDB-lite"/>
    </source>
</evidence>
<feature type="compositionally biased region" description="Acidic residues" evidence="1">
    <location>
        <begin position="36"/>
        <end position="57"/>
    </location>
</feature>
<feature type="region of interest" description="Disordered" evidence="1">
    <location>
        <begin position="144"/>
        <end position="190"/>
    </location>
</feature>
<reference evidence="2" key="1">
    <citation type="submission" date="2023-11" db="EMBL/GenBank/DDBJ databases">
        <authorList>
            <person name="Alioto T."/>
            <person name="Alioto T."/>
            <person name="Gomez Garrido J."/>
        </authorList>
    </citation>
    <scope>NUCLEOTIDE SEQUENCE</scope>
</reference>
<name>A0AAI8Z8S4_9PEZI</name>
<protein>
    <submittedName>
        <fullName evidence="2">Uncharacterized protein</fullName>
    </submittedName>
</protein>
<proteinExistence type="predicted"/>
<keyword evidence="3" id="KW-1185">Reference proteome</keyword>
<evidence type="ECO:0000313" key="2">
    <source>
        <dbReference type="EMBL" id="CAK4034604.1"/>
    </source>
</evidence>
<dbReference type="Proteomes" id="UP001296104">
    <property type="component" value="Unassembled WGS sequence"/>
</dbReference>
<dbReference type="AlphaFoldDB" id="A0AAI8Z8S4"/>
<evidence type="ECO:0000313" key="3">
    <source>
        <dbReference type="Proteomes" id="UP001296104"/>
    </source>
</evidence>
<feature type="compositionally biased region" description="Basic and acidic residues" evidence="1">
    <location>
        <begin position="177"/>
        <end position="190"/>
    </location>
</feature>
<organism evidence="2 3">
    <name type="scientific">Lecanosticta acicola</name>
    <dbReference type="NCBI Taxonomy" id="111012"/>
    <lineage>
        <taxon>Eukaryota</taxon>
        <taxon>Fungi</taxon>
        <taxon>Dikarya</taxon>
        <taxon>Ascomycota</taxon>
        <taxon>Pezizomycotina</taxon>
        <taxon>Dothideomycetes</taxon>
        <taxon>Dothideomycetidae</taxon>
        <taxon>Mycosphaerellales</taxon>
        <taxon>Mycosphaerellaceae</taxon>
        <taxon>Lecanosticta</taxon>
    </lineage>
</organism>